<protein>
    <recommendedName>
        <fullName evidence="3">Extracellular solute-binding protein</fullName>
    </recommendedName>
</protein>
<dbReference type="SUPFAM" id="SSF53850">
    <property type="entry name" value="Periplasmic binding protein-like II"/>
    <property type="match status" value="1"/>
</dbReference>
<name>A0A381UPP1_9ZZZZ</name>
<sequence>MTIATRSWGLVRLSLITLLLSAFTQSLLSATTQSGSPDSLDEIIAAAKKEGRVSLYEGQQPQAWAKIMAAFQKRYPFVTSYDQERLVAGVTVTRVITEARAGISNADIVASGTVQMDDFAARGLLQPVDWKALGIPEKSVFDRYTTVGSMFAYVIGYNTDLVKGADIPKGWDDVLDPKWKGQGSWWFNSQPWATLAAVWDEGRAVSFLESLLAQEWRLSRSAATVSAWLSSGESPIGIVVLHRMQAAQSKGAPVGWTFADPVPVQLITYGILKEAKNPNTAKLLVHWLTTPEGAKVYEDAVYRGNPYVEGTEMERLIGSRNIAYHEGERLAEFKSMTEKMIELLEKNR</sequence>
<organism evidence="2">
    <name type="scientific">marine metagenome</name>
    <dbReference type="NCBI Taxonomy" id="408172"/>
    <lineage>
        <taxon>unclassified sequences</taxon>
        <taxon>metagenomes</taxon>
        <taxon>ecological metagenomes</taxon>
    </lineage>
</organism>
<dbReference type="EMBL" id="UINC01006730">
    <property type="protein sequence ID" value="SVA29287.1"/>
    <property type="molecule type" value="Genomic_DNA"/>
</dbReference>
<dbReference type="AlphaFoldDB" id="A0A381UPP1"/>
<evidence type="ECO:0008006" key="3">
    <source>
        <dbReference type="Google" id="ProtNLM"/>
    </source>
</evidence>
<dbReference type="Gene3D" id="3.40.190.10">
    <property type="entry name" value="Periplasmic binding protein-like II"/>
    <property type="match status" value="2"/>
</dbReference>
<proteinExistence type="predicted"/>
<evidence type="ECO:0000256" key="1">
    <source>
        <dbReference type="ARBA" id="ARBA00022729"/>
    </source>
</evidence>
<gene>
    <name evidence="2" type="ORF">METZ01_LOCUS82141</name>
</gene>
<dbReference type="Pfam" id="PF01547">
    <property type="entry name" value="SBP_bac_1"/>
    <property type="match status" value="1"/>
</dbReference>
<dbReference type="PANTHER" id="PTHR30006">
    <property type="entry name" value="THIAMINE-BINDING PERIPLASMIC PROTEIN-RELATED"/>
    <property type="match status" value="1"/>
</dbReference>
<reference evidence="2" key="1">
    <citation type="submission" date="2018-05" db="EMBL/GenBank/DDBJ databases">
        <authorList>
            <person name="Lanie J.A."/>
            <person name="Ng W.-L."/>
            <person name="Kazmierczak K.M."/>
            <person name="Andrzejewski T.M."/>
            <person name="Davidsen T.M."/>
            <person name="Wayne K.J."/>
            <person name="Tettelin H."/>
            <person name="Glass J.I."/>
            <person name="Rusch D."/>
            <person name="Podicherti R."/>
            <person name="Tsui H.-C.T."/>
            <person name="Winkler M.E."/>
        </authorList>
    </citation>
    <scope>NUCLEOTIDE SEQUENCE</scope>
</reference>
<dbReference type="InterPro" id="IPR006059">
    <property type="entry name" value="SBP"/>
</dbReference>
<accession>A0A381UPP1</accession>
<evidence type="ECO:0000313" key="2">
    <source>
        <dbReference type="EMBL" id="SVA29287.1"/>
    </source>
</evidence>
<keyword evidence="1" id="KW-0732">Signal</keyword>